<feature type="compositionally biased region" description="Low complexity" evidence="1">
    <location>
        <begin position="151"/>
        <end position="170"/>
    </location>
</feature>
<protein>
    <recommendedName>
        <fullName evidence="5">GPI anchored protein</fullName>
    </recommendedName>
</protein>
<evidence type="ECO:0000256" key="2">
    <source>
        <dbReference type="SAM" id="SignalP"/>
    </source>
</evidence>
<feature type="chain" id="PRO_5046617316" description="GPI anchored protein" evidence="2">
    <location>
        <begin position="19"/>
        <end position="199"/>
    </location>
</feature>
<evidence type="ECO:0000313" key="3">
    <source>
        <dbReference type="EMBL" id="KAL0570940.1"/>
    </source>
</evidence>
<evidence type="ECO:0008006" key="5">
    <source>
        <dbReference type="Google" id="ProtNLM"/>
    </source>
</evidence>
<comment type="caution">
    <text evidence="3">The sequence shown here is derived from an EMBL/GenBank/DDBJ whole genome shotgun (WGS) entry which is preliminary data.</text>
</comment>
<name>A0ABR3F6U3_9AGAR</name>
<proteinExistence type="predicted"/>
<keyword evidence="4" id="KW-1185">Reference proteome</keyword>
<dbReference type="EMBL" id="JBAHYK010000851">
    <property type="protein sequence ID" value="KAL0570940.1"/>
    <property type="molecule type" value="Genomic_DNA"/>
</dbReference>
<evidence type="ECO:0000256" key="1">
    <source>
        <dbReference type="SAM" id="MobiDB-lite"/>
    </source>
</evidence>
<accession>A0ABR3F6U3</accession>
<feature type="region of interest" description="Disordered" evidence="1">
    <location>
        <begin position="151"/>
        <end position="176"/>
    </location>
</feature>
<keyword evidence="2" id="KW-0732">Signal</keyword>
<feature type="signal peptide" evidence="2">
    <location>
        <begin position="1"/>
        <end position="18"/>
    </location>
</feature>
<dbReference type="Proteomes" id="UP001465976">
    <property type="component" value="Unassembled WGS sequence"/>
</dbReference>
<evidence type="ECO:0000313" key="4">
    <source>
        <dbReference type="Proteomes" id="UP001465976"/>
    </source>
</evidence>
<organism evidence="3 4">
    <name type="scientific">Marasmius crinis-equi</name>
    <dbReference type="NCBI Taxonomy" id="585013"/>
    <lineage>
        <taxon>Eukaryota</taxon>
        <taxon>Fungi</taxon>
        <taxon>Dikarya</taxon>
        <taxon>Basidiomycota</taxon>
        <taxon>Agaricomycotina</taxon>
        <taxon>Agaricomycetes</taxon>
        <taxon>Agaricomycetidae</taxon>
        <taxon>Agaricales</taxon>
        <taxon>Marasmiineae</taxon>
        <taxon>Marasmiaceae</taxon>
        <taxon>Marasmius</taxon>
    </lineage>
</organism>
<gene>
    <name evidence="3" type="ORF">V5O48_011024</name>
</gene>
<sequence length="199" mass="19748">MKSTIVGFLALIPLLAQAADITLVGFVPTSDATDPIPTSAMTAASIVAVPIGTSGAETTYLIDVGDSTEITTTVSGTPTTTTSPVTNTIAVSASGYKGQSLEGFEMIDCHYTGDKVGECIYVIRDSFTTETAIISGTAIDVVVHISDKAGGASQTSGGSGSSPSGNSTSNDKNGAMSVSPGGMGAMALGGLLLGALVVF</sequence>
<reference evidence="3 4" key="1">
    <citation type="submission" date="2024-02" db="EMBL/GenBank/DDBJ databases">
        <title>A draft genome for the cacao thread blight pathogen Marasmius crinis-equi.</title>
        <authorList>
            <person name="Cohen S.P."/>
            <person name="Baruah I.K."/>
            <person name="Amoako-Attah I."/>
            <person name="Bukari Y."/>
            <person name="Meinhardt L.W."/>
            <person name="Bailey B.A."/>
        </authorList>
    </citation>
    <scope>NUCLEOTIDE SEQUENCE [LARGE SCALE GENOMIC DNA]</scope>
    <source>
        <strain evidence="3 4">GH-76</strain>
    </source>
</reference>